<dbReference type="Proteomes" id="UP000316008">
    <property type="component" value="Unassembled WGS sequence"/>
</dbReference>
<dbReference type="InterPro" id="IPR003615">
    <property type="entry name" value="HNH_nuc"/>
</dbReference>
<organism evidence="2 3">
    <name type="scientific">Fluviicola chungangensis</name>
    <dbReference type="NCBI Taxonomy" id="2597671"/>
    <lineage>
        <taxon>Bacteria</taxon>
        <taxon>Pseudomonadati</taxon>
        <taxon>Bacteroidota</taxon>
        <taxon>Flavobacteriia</taxon>
        <taxon>Flavobacteriales</taxon>
        <taxon>Crocinitomicaceae</taxon>
        <taxon>Fluviicola</taxon>
    </lineage>
</organism>
<dbReference type="Pfam" id="PF13391">
    <property type="entry name" value="HNH_2"/>
    <property type="match status" value="1"/>
</dbReference>
<protein>
    <submittedName>
        <fullName evidence="2">HNH endonuclease</fullName>
    </submittedName>
</protein>
<keyword evidence="3" id="KW-1185">Reference proteome</keyword>
<evidence type="ECO:0000313" key="2">
    <source>
        <dbReference type="EMBL" id="TSJ39079.1"/>
    </source>
</evidence>
<evidence type="ECO:0000313" key="3">
    <source>
        <dbReference type="Proteomes" id="UP000316008"/>
    </source>
</evidence>
<dbReference type="AlphaFoldDB" id="A0A556MGU3"/>
<dbReference type="PIRSF" id="PIRSF030850">
    <property type="entry name" value="UCP030850"/>
    <property type="match status" value="1"/>
</dbReference>
<sequence>MPHPFNRLRRDYKYGGAPHKPVLLLAILELIRKGEILNNRIAITPELVLEFKSIWSRLVVTPHIPNFALPFYHMKSEPFWKLVTSGGMEIPVTSSNSIRSLNALKESVAFAEIEPTVFAQMLDPLHRTVLEEALLDQYFPETKGRFRSLETDLFSQLETEILREDPVIYRKRIDELKETLSKEEFEEEVFVRGGVFKREVPKIYNYQCAISGMRIESSTNAQMIDACHLIPFAVSKDDTITNGIALSPNLHRAYDRGLITITEDYLVKISPAVSENDSPYSLGQFNGKQILLPKNTDYYPSVENLRWHHRECFVAC</sequence>
<dbReference type="GO" id="GO:0004519">
    <property type="term" value="F:endonuclease activity"/>
    <property type="evidence" value="ECO:0007669"/>
    <property type="project" value="UniProtKB-KW"/>
</dbReference>
<feature type="domain" description="HNH nuclease" evidence="1">
    <location>
        <begin position="208"/>
        <end position="261"/>
    </location>
</feature>
<evidence type="ECO:0000259" key="1">
    <source>
        <dbReference type="Pfam" id="PF13391"/>
    </source>
</evidence>
<name>A0A556MGU3_9FLAO</name>
<dbReference type="OrthoDB" id="67788at2"/>
<keyword evidence="2" id="KW-0255">Endonuclease</keyword>
<gene>
    <name evidence="2" type="ORF">FO442_18065</name>
</gene>
<keyword evidence="2" id="KW-0540">Nuclease</keyword>
<dbReference type="InterPro" id="IPR011396">
    <property type="entry name" value="PT_DNA_restrict"/>
</dbReference>
<accession>A0A556MGU3</accession>
<keyword evidence="2" id="KW-0378">Hydrolase</keyword>
<proteinExistence type="predicted"/>
<comment type="caution">
    <text evidence="2">The sequence shown here is derived from an EMBL/GenBank/DDBJ whole genome shotgun (WGS) entry which is preliminary data.</text>
</comment>
<dbReference type="RefSeq" id="WP_144334618.1">
    <property type="nucleotide sequence ID" value="NZ_VLPL01000012.1"/>
</dbReference>
<reference evidence="2 3" key="1">
    <citation type="submission" date="2019-07" db="EMBL/GenBank/DDBJ databases">
        <authorList>
            <person name="Huq M.A."/>
        </authorList>
    </citation>
    <scope>NUCLEOTIDE SEQUENCE [LARGE SCALE GENOMIC DNA]</scope>
    <source>
        <strain evidence="2 3">MAH-3</strain>
    </source>
</reference>
<dbReference type="EMBL" id="VLPL01000012">
    <property type="protein sequence ID" value="TSJ39079.1"/>
    <property type="molecule type" value="Genomic_DNA"/>
</dbReference>